<dbReference type="Proteomes" id="UP000251186">
    <property type="component" value="Unassembled WGS sequence"/>
</dbReference>
<dbReference type="Gene3D" id="3.10.450.160">
    <property type="entry name" value="inner membrane protein cigr"/>
    <property type="match status" value="1"/>
</dbReference>
<protein>
    <submittedName>
        <fullName evidence="3">SSP-5</fullName>
    </submittedName>
</protein>
<dbReference type="RefSeq" id="WP_258522508.1">
    <property type="nucleotide sequence ID" value="NZ_UAQP01000005.1"/>
</dbReference>
<keyword evidence="2" id="KW-0732">Signal</keyword>
<organism evidence="3 4">
    <name type="scientific">Brevundimonas vesicularis</name>
    <name type="common">Pseudomonas vesicularis</name>
    <dbReference type="NCBI Taxonomy" id="41276"/>
    <lineage>
        <taxon>Bacteria</taxon>
        <taxon>Pseudomonadati</taxon>
        <taxon>Pseudomonadota</taxon>
        <taxon>Alphaproteobacteria</taxon>
        <taxon>Caulobacterales</taxon>
        <taxon>Caulobacteraceae</taxon>
        <taxon>Brevundimonas</taxon>
    </lineage>
</organism>
<feature type="compositionally biased region" description="Basic and acidic residues" evidence="1">
    <location>
        <begin position="122"/>
        <end position="135"/>
    </location>
</feature>
<feature type="signal peptide" evidence="2">
    <location>
        <begin position="1"/>
        <end position="19"/>
    </location>
</feature>
<sequence>MKRLLVAFTAIAAVAGPLAAPIQALAREQEQEQREPPRRERPYGGADRPQMSDDGSREPRFGRPNRPVDDTPRPERPSRPANDTPRPERPSGGERPNAGGQRPDRPEGGWNRPDRPNTGGQRLDRPEGGWNRPDRPNTGGQRPDRPEGGWNRPDRPNTDGQRPDRPEGGWNRPDRPNTGAQRPDRPEGGWNRPDRPERPNAGDQRPDRPGNGWNRPDRPGSGWNNGRDRDRQHREFRQRFNGDQWRRDFYRNHRSDWWRNDRRFRGYNGVRVGFYFAPGWGYYSVPRSYWGRSWSVGQYLPDAFWRYQLNDWRTYGLGYPPEGTRWVSVDNTLYLIDEYDGYIIDVIRDAWRW</sequence>
<proteinExistence type="predicted"/>
<evidence type="ECO:0000313" key="4">
    <source>
        <dbReference type="Proteomes" id="UP000251186"/>
    </source>
</evidence>
<feature type="compositionally biased region" description="Basic and acidic residues" evidence="1">
    <location>
        <begin position="27"/>
        <end position="42"/>
    </location>
</feature>
<accession>A0A2X1BKE3</accession>
<feature type="compositionally biased region" description="Basic and acidic residues" evidence="1">
    <location>
        <begin position="182"/>
        <end position="208"/>
    </location>
</feature>
<feature type="compositionally biased region" description="Basic and acidic residues" evidence="1">
    <location>
        <begin position="142"/>
        <end position="175"/>
    </location>
</feature>
<evidence type="ECO:0000256" key="2">
    <source>
        <dbReference type="SAM" id="SignalP"/>
    </source>
</evidence>
<dbReference type="EMBL" id="UAQP01000005">
    <property type="protein sequence ID" value="SPU52982.1"/>
    <property type="molecule type" value="Genomic_DNA"/>
</dbReference>
<feature type="region of interest" description="Disordered" evidence="1">
    <location>
        <begin position="25"/>
        <end position="231"/>
    </location>
</feature>
<feature type="compositionally biased region" description="Basic and acidic residues" evidence="1">
    <location>
        <begin position="102"/>
        <end position="115"/>
    </location>
</feature>
<dbReference type="Pfam" id="PF11776">
    <property type="entry name" value="RcnB"/>
    <property type="match status" value="1"/>
</dbReference>
<dbReference type="AlphaFoldDB" id="A0A2X1BKE3"/>
<feature type="chain" id="PRO_5016142381" evidence="2">
    <location>
        <begin position="20"/>
        <end position="353"/>
    </location>
</feature>
<dbReference type="InterPro" id="IPR024572">
    <property type="entry name" value="RcnB"/>
</dbReference>
<evidence type="ECO:0000256" key="1">
    <source>
        <dbReference type="SAM" id="MobiDB-lite"/>
    </source>
</evidence>
<evidence type="ECO:0000313" key="3">
    <source>
        <dbReference type="EMBL" id="SPU52982.1"/>
    </source>
</evidence>
<feature type="compositionally biased region" description="Basic and acidic residues" evidence="1">
    <location>
        <begin position="50"/>
        <end position="78"/>
    </location>
</feature>
<name>A0A2X1BKE3_BREVE</name>
<reference evidence="3 4" key="1">
    <citation type="submission" date="2018-06" db="EMBL/GenBank/DDBJ databases">
        <authorList>
            <consortium name="Pathogen Informatics"/>
            <person name="Doyle S."/>
        </authorList>
    </citation>
    <scope>NUCLEOTIDE SEQUENCE [LARGE SCALE GENOMIC DNA]</scope>
    <source>
        <strain evidence="3 4">NCTC11166</strain>
    </source>
</reference>
<gene>
    <name evidence="3" type="primary">ssp5</name>
    <name evidence="3" type="ORF">NCTC11166_01249</name>
</gene>